<dbReference type="InterPro" id="IPR006671">
    <property type="entry name" value="Cyclin_N"/>
</dbReference>
<evidence type="ECO:0000259" key="5">
    <source>
        <dbReference type="SMART" id="SM00385"/>
    </source>
</evidence>
<gene>
    <name evidence="6" type="ORF">JKP88DRAFT_150613</name>
</gene>
<organism evidence="6 7">
    <name type="scientific">Tribonema minus</name>
    <dbReference type="NCBI Taxonomy" id="303371"/>
    <lineage>
        <taxon>Eukaryota</taxon>
        <taxon>Sar</taxon>
        <taxon>Stramenopiles</taxon>
        <taxon>Ochrophyta</taxon>
        <taxon>PX clade</taxon>
        <taxon>Xanthophyceae</taxon>
        <taxon>Tribonematales</taxon>
        <taxon>Tribonemataceae</taxon>
        <taxon>Tribonema</taxon>
    </lineage>
</organism>
<dbReference type="InterPro" id="IPR048258">
    <property type="entry name" value="Cyclins_cyclin-box"/>
</dbReference>
<sequence length="157" mass="17914">ISPSMRSTLFGWVTSAHYELILSPATLHLTFSIIDRYCALEFVDAQELRLLGAASLMMAAKYEETMTHPVRTYLRVCGMVYQRHELLGMEQRVLERLQYRLTVPTTYTFIAYAIREANGTSAQLKRARRYAEIALRDHATLAHLPSEIASAAVYLTR</sequence>
<feature type="non-terminal residue" evidence="6">
    <location>
        <position position="1"/>
    </location>
</feature>
<dbReference type="SMART" id="SM00385">
    <property type="entry name" value="CYCLIN"/>
    <property type="match status" value="1"/>
</dbReference>
<feature type="non-terminal residue" evidence="6">
    <location>
        <position position="157"/>
    </location>
</feature>
<dbReference type="InterPro" id="IPR004367">
    <property type="entry name" value="Cyclin_C-dom"/>
</dbReference>
<proteinExistence type="inferred from homology"/>
<evidence type="ECO:0000256" key="4">
    <source>
        <dbReference type="RuleBase" id="RU000383"/>
    </source>
</evidence>
<evidence type="ECO:0000313" key="6">
    <source>
        <dbReference type="EMBL" id="KAG5187418.1"/>
    </source>
</evidence>
<dbReference type="InterPro" id="IPR036915">
    <property type="entry name" value="Cyclin-like_sf"/>
</dbReference>
<dbReference type="PANTHER" id="PTHR10177">
    <property type="entry name" value="CYCLINS"/>
    <property type="match status" value="1"/>
</dbReference>
<evidence type="ECO:0000256" key="3">
    <source>
        <dbReference type="ARBA" id="ARBA00023306"/>
    </source>
</evidence>
<evidence type="ECO:0000313" key="7">
    <source>
        <dbReference type="Proteomes" id="UP000664859"/>
    </source>
</evidence>
<dbReference type="PROSITE" id="PS00292">
    <property type="entry name" value="CYCLINS"/>
    <property type="match status" value="1"/>
</dbReference>
<dbReference type="AlphaFoldDB" id="A0A836CJD1"/>
<keyword evidence="1" id="KW-0132">Cell division</keyword>
<evidence type="ECO:0000256" key="2">
    <source>
        <dbReference type="ARBA" id="ARBA00023127"/>
    </source>
</evidence>
<dbReference type="InterPro" id="IPR013763">
    <property type="entry name" value="Cyclin-like_dom"/>
</dbReference>
<keyword evidence="3" id="KW-0131">Cell cycle</keyword>
<dbReference type="InterPro" id="IPR039361">
    <property type="entry name" value="Cyclin"/>
</dbReference>
<dbReference type="Gene3D" id="1.10.472.10">
    <property type="entry name" value="Cyclin-like"/>
    <property type="match status" value="2"/>
</dbReference>
<name>A0A836CJD1_9STRA</name>
<feature type="domain" description="Cyclin-like" evidence="5">
    <location>
        <begin position="11"/>
        <end position="95"/>
    </location>
</feature>
<keyword evidence="2 4" id="KW-0195">Cyclin</keyword>
<dbReference type="FunFam" id="1.10.472.10:FF:000001">
    <property type="entry name" value="G2/mitotic-specific cyclin"/>
    <property type="match status" value="1"/>
</dbReference>
<comment type="caution">
    <text evidence="6">The sequence shown here is derived from an EMBL/GenBank/DDBJ whole genome shotgun (WGS) entry which is preliminary data.</text>
</comment>
<accession>A0A836CJD1</accession>
<reference evidence="6" key="1">
    <citation type="submission" date="2021-02" db="EMBL/GenBank/DDBJ databases">
        <title>First Annotated Genome of the Yellow-green Alga Tribonema minus.</title>
        <authorList>
            <person name="Mahan K.M."/>
        </authorList>
    </citation>
    <scope>NUCLEOTIDE SEQUENCE</scope>
    <source>
        <strain evidence="6">UTEX B ZZ1240</strain>
    </source>
</reference>
<dbReference type="Pfam" id="PF00134">
    <property type="entry name" value="Cyclin_N"/>
    <property type="match status" value="1"/>
</dbReference>
<dbReference type="GO" id="GO:0051301">
    <property type="term" value="P:cell division"/>
    <property type="evidence" value="ECO:0007669"/>
    <property type="project" value="UniProtKB-KW"/>
</dbReference>
<comment type="similarity">
    <text evidence="4">Belongs to the cyclin family.</text>
</comment>
<keyword evidence="7" id="KW-1185">Reference proteome</keyword>
<evidence type="ECO:0000256" key="1">
    <source>
        <dbReference type="ARBA" id="ARBA00022618"/>
    </source>
</evidence>
<dbReference type="OrthoDB" id="5590282at2759"/>
<dbReference type="Proteomes" id="UP000664859">
    <property type="component" value="Unassembled WGS sequence"/>
</dbReference>
<dbReference type="EMBL" id="JAFCMP010000090">
    <property type="protein sequence ID" value="KAG5187418.1"/>
    <property type="molecule type" value="Genomic_DNA"/>
</dbReference>
<dbReference type="Pfam" id="PF02984">
    <property type="entry name" value="Cyclin_C"/>
    <property type="match status" value="1"/>
</dbReference>
<protein>
    <submittedName>
        <fullName evidence="6">Cyclin-like protein</fullName>
    </submittedName>
</protein>
<dbReference type="SUPFAM" id="SSF47954">
    <property type="entry name" value="Cyclin-like"/>
    <property type="match status" value="2"/>
</dbReference>